<feature type="transmembrane region" description="Helical" evidence="6">
    <location>
        <begin position="601"/>
        <end position="622"/>
    </location>
</feature>
<evidence type="ECO:0000256" key="6">
    <source>
        <dbReference type="SAM" id="Phobius"/>
    </source>
</evidence>
<keyword evidence="3 6" id="KW-1133">Transmembrane helix</keyword>
<feature type="transmembrane region" description="Helical" evidence="6">
    <location>
        <begin position="527"/>
        <end position="546"/>
    </location>
</feature>
<keyword evidence="9" id="KW-1185">Reference proteome</keyword>
<comment type="caution">
    <text evidence="8">The sequence shown here is derived from an EMBL/GenBank/DDBJ whole genome shotgun (WGS) entry which is preliminary data.</text>
</comment>
<name>A0A3N0B5Z4_9ACTN</name>
<dbReference type="Pfam" id="PF12698">
    <property type="entry name" value="ABC2_membrane_3"/>
    <property type="match status" value="2"/>
</dbReference>
<accession>A0A3N0B5Z4</accession>
<feature type="transmembrane region" description="Helical" evidence="6">
    <location>
        <begin position="20"/>
        <end position="40"/>
    </location>
</feature>
<feature type="coiled-coil region" evidence="5">
    <location>
        <begin position="304"/>
        <end position="334"/>
    </location>
</feature>
<evidence type="ECO:0000256" key="5">
    <source>
        <dbReference type="SAM" id="Coils"/>
    </source>
</evidence>
<reference evidence="9" key="1">
    <citation type="submission" date="2018-05" db="EMBL/GenBank/DDBJ databases">
        <title>Genome Sequencing of selected type strains of the family Eggerthellaceae.</title>
        <authorList>
            <person name="Danylec N."/>
            <person name="Stoll D.A."/>
            <person name="Doetsch A."/>
            <person name="Huch M."/>
        </authorList>
    </citation>
    <scope>NUCLEOTIDE SEQUENCE [LARGE SCALE GENOMIC DNA]</scope>
    <source>
        <strain evidence="9">DSM 24851</strain>
    </source>
</reference>
<dbReference type="EMBL" id="QIBX01000001">
    <property type="protein sequence ID" value="RNL42159.1"/>
    <property type="molecule type" value="Genomic_DNA"/>
</dbReference>
<dbReference type="NCBIfam" id="TIGR03061">
    <property type="entry name" value="pip_yhgE_Nterm"/>
    <property type="match status" value="1"/>
</dbReference>
<feature type="transmembrane region" description="Helical" evidence="6">
    <location>
        <begin position="685"/>
        <end position="706"/>
    </location>
</feature>
<gene>
    <name evidence="8" type="ORF">DMP06_01795</name>
</gene>
<sequence length="727" mass="76621">MKNIWRLFVGDLKRMGSNVVTVIIVLGLVALPSIFSWYNIIACWNVFNNTGNLTVAVANSDEGYQSDLVPIRVNIGDQVVSALRANDQMKWEFTDEEDAIDGAKSGKYYAAVVIPKSFSRDMMTFYTGDAQHASIVYYTNEKKNAIAPKVTDQGADQISTQVNRVFAETLSEAALGISSSLMDYLDSADASGAIAKLGDRVGSVGEQMTQASQVLRTYSQVMGTAGALVEDSGDLIAQARASAGDVASEAGEAKDAAGTVTGALDDATGALSSAIEQSSAGYGAVADSVDAAFDSAGALASDSADQLRSQASAIDSQIANYQDLAAQLETIKANLPEEDQAAVDAVIARLNSSIELQGQLRDSLNSAADSIEAGSSDTQAKRDEVKQLAAQAQESLAGAKADYDSNLKPTLQQLASDVGDASTSLAAIGSQLDAAAGDLTGATDSVAGKVDAAQQGLDDAADQMEESGANLTELSQDISKALASNDTEALRKVIGSDPSALATALSAPVQLDRHAVYPVENFGSAMAPLYTTLALWIGALLIMVALKVNPSQRTLEGLDNPTPRQLFIGRFGVVAVISLMQSTCVCLGNLFFLRVQANEPLLYLLIFWVAGLVFAFIIYTLVASFANFGKALSVFLLIIKVSGGGGSYPLQLLPQFVQDVSPYLPITHAVNAMRAAQFGVYQGDFWVQLGTLALFTLPFIVLGLVLRNPLIKLVGKFVEKVESTKVM</sequence>
<evidence type="ECO:0000256" key="3">
    <source>
        <dbReference type="ARBA" id="ARBA00022989"/>
    </source>
</evidence>
<dbReference type="InterPro" id="IPR017500">
    <property type="entry name" value="Phage_infect_YhgE_N"/>
</dbReference>
<dbReference type="Proteomes" id="UP000269591">
    <property type="component" value="Unassembled WGS sequence"/>
</dbReference>
<dbReference type="PANTHER" id="PTHR43077:SF10">
    <property type="entry name" value="TRANSPORT PERMEASE PROTEIN"/>
    <property type="match status" value="1"/>
</dbReference>
<comment type="subcellular location">
    <subcellularLocation>
        <location evidence="1">Membrane</location>
        <topology evidence="1">Multi-pass membrane protein</topology>
    </subcellularLocation>
</comment>
<evidence type="ECO:0000256" key="2">
    <source>
        <dbReference type="ARBA" id="ARBA00022692"/>
    </source>
</evidence>
<evidence type="ECO:0000313" key="8">
    <source>
        <dbReference type="EMBL" id="RNL42159.1"/>
    </source>
</evidence>
<feature type="transmembrane region" description="Helical" evidence="6">
    <location>
        <begin position="567"/>
        <end position="595"/>
    </location>
</feature>
<keyword evidence="5" id="KW-0175">Coiled coil</keyword>
<proteinExistence type="predicted"/>
<keyword evidence="4 6" id="KW-0472">Membrane</keyword>
<feature type="transmembrane region" description="Helical" evidence="6">
    <location>
        <begin position="634"/>
        <end position="653"/>
    </location>
</feature>
<dbReference type="InterPro" id="IPR013525">
    <property type="entry name" value="ABC2_TM"/>
</dbReference>
<protein>
    <submittedName>
        <fullName evidence="8">YhgE/Pip domain-containing protein</fullName>
    </submittedName>
</protein>
<dbReference type="GO" id="GO:0140359">
    <property type="term" value="F:ABC-type transporter activity"/>
    <property type="evidence" value="ECO:0007669"/>
    <property type="project" value="InterPro"/>
</dbReference>
<evidence type="ECO:0000256" key="1">
    <source>
        <dbReference type="ARBA" id="ARBA00004141"/>
    </source>
</evidence>
<dbReference type="Gene3D" id="3.40.1710.10">
    <property type="entry name" value="abc type-2 transporter like domain"/>
    <property type="match status" value="1"/>
</dbReference>
<dbReference type="InterPro" id="IPR051328">
    <property type="entry name" value="T7SS_ABC-Transporter"/>
</dbReference>
<evidence type="ECO:0000313" key="9">
    <source>
        <dbReference type="Proteomes" id="UP000269591"/>
    </source>
</evidence>
<feature type="domain" description="ABC-2 type transporter transmembrane" evidence="7">
    <location>
        <begin position="480"/>
        <end position="704"/>
    </location>
</feature>
<evidence type="ECO:0000259" key="7">
    <source>
        <dbReference type="Pfam" id="PF12698"/>
    </source>
</evidence>
<dbReference type="NCBIfam" id="TIGR03062">
    <property type="entry name" value="pip_yhgE_Cterm"/>
    <property type="match status" value="1"/>
</dbReference>
<dbReference type="InterPro" id="IPR017501">
    <property type="entry name" value="Phage_infect_YhgE_C"/>
</dbReference>
<dbReference type="RefSeq" id="WP_123208017.1">
    <property type="nucleotide sequence ID" value="NZ_JBHTHO010000013.1"/>
</dbReference>
<dbReference type="GO" id="GO:0016020">
    <property type="term" value="C:membrane"/>
    <property type="evidence" value="ECO:0007669"/>
    <property type="project" value="UniProtKB-SubCell"/>
</dbReference>
<evidence type="ECO:0000256" key="4">
    <source>
        <dbReference type="ARBA" id="ARBA00023136"/>
    </source>
</evidence>
<dbReference type="AlphaFoldDB" id="A0A3N0B5Z4"/>
<dbReference type="PANTHER" id="PTHR43077">
    <property type="entry name" value="TRANSPORT PERMEASE YVFS-RELATED"/>
    <property type="match status" value="1"/>
</dbReference>
<dbReference type="OrthoDB" id="9811483at2"/>
<feature type="domain" description="ABC-2 type transporter transmembrane" evidence="7">
    <location>
        <begin position="29"/>
        <end position="165"/>
    </location>
</feature>
<organism evidence="8 9">
    <name type="scientific">Slackia equolifaciens</name>
    <dbReference type="NCBI Taxonomy" id="498718"/>
    <lineage>
        <taxon>Bacteria</taxon>
        <taxon>Bacillati</taxon>
        <taxon>Actinomycetota</taxon>
        <taxon>Coriobacteriia</taxon>
        <taxon>Eggerthellales</taxon>
        <taxon>Eggerthellaceae</taxon>
        <taxon>Slackia</taxon>
    </lineage>
</organism>
<keyword evidence="2 6" id="KW-0812">Transmembrane</keyword>